<evidence type="ECO:0000256" key="5">
    <source>
        <dbReference type="PROSITE-ProRule" id="PRU00723"/>
    </source>
</evidence>
<dbReference type="FunFam" id="4.10.1000.10:FF:000001">
    <property type="entry name" value="zinc finger CCCH domain-containing protein 15-like"/>
    <property type="match status" value="1"/>
</dbReference>
<dbReference type="AlphaFoldDB" id="A0AAD7L5C7"/>
<dbReference type="InterPro" id="IPR045877">
    <property type="entry name" value="ZFP36-like"/>
</dbReference>
<evidence type="ECO:0000313" key="7">
    <source>
        <dbReference type="EMBL" id="KAJ7951876.1"/>
    </source>
</evidence>
<reference evidence="7" key="1">
    <citation type="journal article" date="2023" name="Science">
        <title>Elucidation of the pathway for biosynthesis of saponin adjuvants from the soapbark tree.</title>
        <authorList>
            <person name="Reed J."/>
            <person name="Orme A."/>
            <person name="El-Demerdash A."/>
            <person name="Owen C."/>
            <person name="Martin L.B.B."/>
            <person name="Misra R.C."/>
            <person name="Kikuchi S."/>
            <person name="Rejzek M."/>
            <person name="Martin A.C."/>
            <person name="Harkess A."/>
            <person name="Leebens-Mack J."/>
            <person name="Louveau T."/>
            <person name="Stephenson M.J."/>
            <person name="Osbourn A."/>
        </authorList>
    </citation>
    <scope>NUCLEOTIDE SEQUENCE</scope>
    <source>
        <strain evidence="7">S10</strain>
    </source>
</reference>
<dbReference type="InterPro" id="IPR000571">
    <property type="entry name" value="Znf_CCCH"/>
</dbReference>
<dbReference type="KEGG" id="qsa:O6P43_027856"/>
<sequence>MHYERQLCRMFSGGKTCPYQDRCRFLHLRPKNTRQYVGEFRDNSVIPISNSRNSGHGRRESGIMSFDAQVNLKQVLFKTKLCNNWEMVGDCSYGKRCRFAHGQAEMQNLGDYTASEYGIMQATSKTLTTVQKSSAGRMTTDLSPQEQLHEVKFQFKLNELEKISRIYADWVEDMPLLPSSLSKAK</sequence>
<keyword evidence="2" id="KW-0677">Repeat</keyword>
<dbReference type="PANTHER" id="PTHR12547:SF18">
    <property type="entry name" value="PROTEIN TIS11"/>
    <property type="match status" value="1"/>
</dbReference>
<dbReference type="Pfam" id="PF14608">
    <property type="entry name" value="zf-CCCH_2"/>
    <property type="match status" value="1"/>
</dbReference>
<dbReference type="GO" id="GO:0008270">
    <property type="term" value="F:zinc ion binding"/>
    <property type="evidence" value="ECO:0007669"/>
    <property type="project" value="UniProtKB-KW"/>
</dbReference>
<evidence type="ECO:0000256" key="2">
    <source>
        <dbReference type="ARBA" id="ARBA00022737"/>
    </source>
</evidence>
<accession>A0AAD7L5C7</accession>
<dbReference type="SUPFAM" id="SSF90229">
    <property type="entry name" value="CCCH zinc finger"/>
    <property type="match status" value="2"/>
</dbReference>
<evidence type="ECO:0000256" key="4">
    <source>
        <dbReference type="ARBA" id="ARBA00022833"/>
    </source>
</evidence>
<protein>
    <submittedName>
        <fullName evidence="7">Zinc finger CCCH domain-containing protein</fullName>
    </submittedName>
</protein>
<dbReference type="InterPro" id="IPR036855">
    <property type="entry name" value="Znf_CCCH_sf"/>
</dbReference>
<feature type="domain" description="C3H1-type" evidence="6">
    <location>
        <begin position="76"/>
        <end position="104"/>
    </location>
</feature>
<feature type="domain" description="C3H1-type" evidence="6">
    <location>
        <begin position="3"/>
        <end position="30"/>
    </location>
</feature>
<comment type="caution">
    <text evidence="7">The sequence shown here is derived from an EMBL/GenBank/DDBJ whole genome shotgun (WGS) entry which is preliminary data.</text>
</comment>
<dbReference type="EMBL" id="JARAOO010000011">
    <property type="protein sequence ID" value="KAJ7951876.1"/>
    <property type="molecule type" value="Genomic_DNA"/>
</dbReference>
<evidence type="ECO:0000313" key="8">
    <source>
        <dbReference type="Proteomes" id="UP001163823"/>
    </source>
</evidence>
<gene>
    <name evidence="7" type="ORF">O6P43_027856</name>
</gene>
<keyword evidence="3 5" id="KW-0863">Zinc-finger</keyword>
<dbReference type="GO" id="GO:0003729">
    <property type="term" value="F:mRNA binding"/>
    <property type="evidence" value="ECO:0007669"/>
    <property type="project" value="InterPro"/>
</dbReference>
<evidence type="ECO:0000256" key="3">
    <source>
        <dbReference type="ARBA" id="ARBA00022771"/>
    </source>
</evidence>
<name>A0AAD7L5C7_QUISA</name>
<evidence type="ECO:0000259" key="6">
    <source>
        <dbReference type="PROSITE" id="PS50103"/>
    </source>
</evidence>
<keyword evidence="1 5" id="KW-0479">Metal-binding</keyword>
<dbReference type="Gene3D" id="4.10.1000.10">
    <property type="entry name" value="Zinc finger, CCCH-type"/>
    <property type="match status" value="2"/>
</dbReference>
<dbReference type="SMART" id="SM00356">
    <property type="entry name" value="ZnF_C3H1"/>
    <property type="match status" value="2"/>
</dbReference>
<feature type="zinc finger region" description="C3H1-type" evidence="5">
    <location>
        <begin position="3"/>
        <end position="30"/>
    </location>
</feature>
<dbReference type="Proteomes" id="UP001163823">
    <property type="component" value="Chromosome 11"/>
</dbReference>
<dbReference type="PANTHER" id="PTHR12547">
    <property type="entry name" value="CCCH ZINC FINGER/TIS11-RELATED"/>
    <property type="match status" value="1"/>
</dbReference>
<dbReference type="Pfam" id="PF00642">
    <property type="entry name" value="zf-CCCH"/>
    <property type="match status" value="1"/>
</dbReference>
<feature type="zinc finger region" description="C3H1-type" evidence="5">
    <location>
        <begin position="76"/>
        <end position="104"/>
    </location>
</feature>
<dbReference type="PROSITE" id="PS50103">
    <property type="entry name" value="ZF_C3H1"/>
    <property type="match status" value="2"/>
</dbReference>
<proteinExistence type="predicted"/>
<organism evidence="7 8">
    <name type="scientific">Quillaja saponaria</name>
    <name type="common">Soap bark tree</name>
    <dbReference type="NCBI Taxonomy" id="32244"/>
    <lineage>
        <taxon>Eukaryota</taxon>
        <taxon>Viridiplantae</taxon>
        <taxon>Streptophyta</taxon>
        <taxon>Embryophyta</taxon>
        <taxon>Tracheophyta</taxon>
        <taxon>Spermatophyta</taxon>
        <taxon>Magnoliopsida</taxon>
        <taxon>eudicotyledons</taxon>
        <taxon>Gunneridae</taxon>
        <taxon>Pentapetalae</taxon>
        <taxon>rosids</taxon>
        <taxon>fabids</taxon>
        <taxon>Fabales</taxon>
        <taxon>Quillajaceae</taxon>
        <taxon>Quillaja</taxon>
    </lineage>
</organism>
<evidence type="ECO:0000256" key="1">
    <source>
        <dbReference type="ARBA" id="ARBA00022723"/>
    </source>
</evidence>
<keyword evidence="8" id="KW-1185">Reference proteome</keyword>
<keyword evidence="4 5" id="KW-0862">Zinc</keyword>